<evidence type="ECO:0000313" key="3">
    <source>
        <dbReference type="Proteomes" id="UP000018208"/>
    </source>
</evidence>
<accession>V6LM76</accession>
<reference evidence="1 2" key="1">
    <citation type="journal article" date="2014" name="PLoS Genet.">
        <title>The Genome of Spironucleus salmonicida Highlights a Fish Pathogen Adapted to Fluctuating Environments.</title>
        <authorList>
            <person name="Xu F."/>
            <person name="Jerlstrom-Hultqvist J."/>
            <person name="Einarsson E."/>
            <person name="Astvaldsson A."/>
            <person name="Svard S.G."/>
            <person name="Andersson J.O."/>
        </authorList>
    </citation>
    <scope>NUCLEOTIDE SEQUENCE</scope>
    <source>
        <strain evidence="2">ATCC 50377</strain>
    </source>
</reference>
<sequence>MTEIHPKVKVESDNTFAQHETAIKQQIAQIAKDAELLKSQQHPQLKDLLEILDVARLKHYANIDVRYQLSIEHAQQALEFTKNQIELDYAQGREDIKEKLFSDLRKKKKDTKDVIDRMQSKCGVSSNEMNLFNDLKIPNKKKERKSFRGSYNFKLPEAEAKQDLQIIRALAEELDQGKK</sequence>
<organism evidence="1">
    <name type="scientific">Spironucleus salmonicida</name>
    <dbReference type="NCBI Taxonomy" id="348837"/>
    <lineage>
        <taxon>Eukaryota</taxon>
        <taxon>Metamonada</taxon>
        <taxon>Diplomonadida</taxon>
        <taxon>Hexamitidae</taxon>
        <taxon>Hexamitinae</taxon>
        <taxon>Spironucleus</taxon>
    </lineage>
</organism>
<gene>
    <name evidence="1" type="ORF">SS50377_14895</name>
    <name evidence="2" type="ORF">SS50377_20264</name>
</gene>
<evidence type="ECO:0000313" key="2">
    <source>
        <dbReference type="EMBL" id="KAH0576918.1"/>
    </source>
</evidence>
<keyword evidence="3" id="KW-1185">Reference proteome</keyword>
<dbReference type="AlphaFoldDB" id="V6LM76"/>
<dbReference type="OrthoDB" id="10253745at2759"/>
<dbReference type="EMBL" id="AUWU02000001">
    <property type="protein sequence ID" value="KAH0576918.1"/>
    <property type="molecule type" value="Genomic_DNA"/>
</dbReference>
<dbReference type="EMBL" id="KI546100">
    <property type="protein sequence ID" value="EST45318.1"/>
    <property type="molecule type" value="Genomic_DNA"/>
</dbReference>
<dbReference type="Proteomes" id="UP000018208">
    <property type="component" value="Unassembled WGS sequence"/>
</dbReference>
<proteinExistence type="predicted"/>
<evidence type="ECO:0000313" key="1">
    <source>
        <dbReference type="EMBL" id="EST45318.1"/>
    </source>
</evidence>
<reference evidence="2" key="2">
    <citation type="submission" date="2020-12" db="EMBL/GenBank/DDBJ databases">
        <title>New Spironucleus salmonicida genome in near-complete chromosomes.</title>
        <authorList>
            <person name="Xu F."/>
            <person name="Kurt Z."/>
            <person name="Jimenez-Gonzalez A."/>
            <person name="Astvaldsson A."/>
            <person name="Andersson J.O."/>
            <person name="Svard S.G."/>
        </authorList>
    </citation>
    <scope>NUCLEOTIDE SEQUENCE</scope>
    <source>
        <strain evidence="2">ATCC 50377</strain>
    </source>
</reference>
<name>V6LM76_9EUKA</name>
<dbReference type="VEuPathDB" id="GiardiaDB:SS50377_20264"/>
<protein>
    <submittedName>
        <fullName evidence="1">Uncharacterized protein</fullName>
    </submittedName>
</protein>